<feature type="transmembrane region" description="Helical" evidence="9">
    <location>
        <begin position="7"/>
        <end position="30"/>
    </location>
</feature>
<dbReference type="STRING" id="28110.KU46_1561"/>
<dbReference type="SMART" id="SM00155">
    <property type="entry name" value="PLDc"/>
    <property type="match status" value="2"/>
</dbReference>
<evidence type="ECO:0000256" key="4">
    <source>
        <dbReference type="ARBA" id="ARBA00022692"/>
    </source>
</evidence>
<feature type="domain" description="PLD phosphodiesterase" evidence="10">
    <location>
        <begin position="391"/>
        <end position="418"/>
    </location>
</feature>
<dbReference type="Gene3D" id="3.30.870.10">
    <property type="entry name" value="Endonuclease Chain A"/>
    <property type="match status" value="2"/>
</dbReference>
<evidence type="ECO:0000256" key="7">
    <source>
        <dbReference type="ARBA" id="ARBA00023136"/>
    </source>
</evidence>
<evidence type="ECO:0000256" key="9">
    <source>
        <dbReference type="SAM" id="Phobius"/>
    </source>
</evidence>
<dbReference type="PANTHER" id="PTHR21248:SF22">
    <property type="entry name" value="PHOSPHOLIPASE D"/>
    <property type="match status" value="1"/>
</dbReference>
<dbReference type="PROSITE" id="PS50035">
    <property type="entry name" value="PLD"/>
    <property type="match status" value="2"/>
</dbReference>
<dbReference type="KEGG" id="fpz:LA55_1041"/>
<dbReference type="InterPro" id="IPR022924">
    <property type="entry name" value="Cardiolipin_synthase"/>
</dbReference>
<dbReference type="GO" id="GO:0008808">
    <property type="term" value="F:cardiolipin synthase activity"/>
    <property type="evidence" value="ECO:0007669"/>
    <property type="project" value="UniProtKB-UniRule"/>
</dbReference>
<dbReference type="InterPro" id="IPR001736">
    <property type="entry name" value="PLipase_D/transphosphatidylase"/>
</dbReference>
<keyword evidence="7 9" id="KW-0472">Membrane</keyword>
<dbReference type="NCBIfam" id="TIGR04265">
    <property type="entry name" value="bac_cardiolipin"/>
    <property type="match status" value="1"/>
</dbReference>
<gene>
    <name evidence="11" type="primary">cls</name>
    <name evidence="11" type="ORF">LA55_1041</name>
</gene>
<keyword evidence="5" id="KW-0677">Repeat</keyword>
<sequence length="476" mass="54788">MENFLNSLVYILEANTILFICQAFTIFIVLKLIVDKKSPSNILAWLLAILFIPYIAIPFFFIFQRKDKRKFWQKNAMSMDDTESFDKSCIYQNSCQDLPVSVIRTFSNLELSTLTMKNSFDIYTDGTKSFEVFIEAIKSAKHSIYIQTYIIKNDTTSKLVIRALEQKAAEGLDIKILIDSLGSFYVYRHNKRIFKNLRKLGAKVVFFMPIISNPLRNYINYRNHRKIFIFDNNTVFSGGINIGDEYMSPTKHNGMWSDLLFKIEGESVVHFLKVFCSDWHFATSEELNFKIESQITTECFAQVIPSGPDMHKNQLYAGLITAINSAQHRLWIITPYLIPSLDLLQSILLAKCRGIDVKVITPKNSDHKIINRARSSYIRDLLECNIDVYFTENMLHAKAVLVDSNIAILGSVNLDNRSLFLNYEVATFIYSPKQVKKLYKWAETVIEGSTQDASHLPTKRTSLIVESIMKILTPLM</sequence>
<organism evidence="11 12">
    <name type="scientific">Francisella philomiragia</name>
    <dbReference type="NCBI Taxonomy" id="28110"/>
    <lineage>
        <taxon>Bacteria</taxon>
        <taxon>Pseudomonadati</taxon>
        <taxon>Pseudomonadota</taxon>
        <taxon>Gammaproteobacteria</taxon>
        <taxon>Thiotrichales</taxon>
        <taxon>Francisellaceae</taxon>
        <taxon>Francisella</taxon>
    </lineage>
</organism>
<keyword evidence="6 9" id="KW-1133">Transmembrane helix</keyword>
<dbReference type="RefSeq" id="WP_044526199.1">
    <property type="nucleotide sequence ID" value="NZ_CP009440.1"/>
</dbReference>
<evidence type="ECO:0000256" key="8">
    <source>
        <dbReference type="NCBIfam" id="TIGR04265"/>
    </source>
</evidence>
<feature type="transmembrane region" description="Helical" evidence="9">
    <location>
        <begin position="42"/>
        <end position="63"/>
    </location>
</feature>
<dbReference type="PANTHER" id="PTHR21248">
    <property type="entry name" value="CARDIOLIPIN SYNTHASE"/>
    <property type="match status" value="1"/>
</dbReference>
<dbReference type="GO" id="GO:0032049">
    <property type="term" value="P:cardiolipin biosynthetic process"/>
    <property type="evidence" value="ECO:0007669"/>
    <property type="project" value="UniProtKB-UniRule"/>
</dbReference>
<evidence type="ECO:0000259" key="10">
    <source>
        <dbReference type="PROSITE" id="PS50035"/>
    </source>
</evidence>
<dbReference type="CDD" id="cd09156">
    <property type="entry name" value="PLDc_CLS_unchar1_1"/>
    <property type="match status" value="1"/>
</dbReference>
<dbReference type="SUPFAM" id="SSF56024">
    <property type="entry name" value="Phospholipase D/nuclease"/>
    <property type="match status" value="2"/>
</dbReference>
<dbReference type="AlphaFoldDB" id="A0A0B6D8L4"/>
<accession>A0A0B6D8L4</accession>
<evidence type="ECO:0000256" key="2">
    <source>
        <dbReference type="ARBA" id="ARBA00022475"/>
    </source>
</evidence>
<evidence type="ECO:0000256" key="5">
    <source>
        <dbReference type="ARBA" id="ARBA00022737"/>
    </source>
</evidence>
<evidence type="ECO:0000313" key="12">
    <source>
        <dbReference type="Proteomes" id="UP000031830"/>
    </source>
</evidence>
<dbReference type="Pfam" id="PF13091">
    <property type="entry name" value="PLDc_2"/>
    <property type="match status" value="2"/>
</dbReference>
<feature type="domain" description="PLD phosphodiesterase" evidence="10">
    <location>
        <begin position="219"/>
        <end position="246"/>
    </location>
</feature>
<comment type="subcellular location">
    <subcellularLocation>
        <location evidence="1">Cell membrane</location>
    </subcellularLocation>
</comment>
<dbReference type="Proteomes" id="UP000031830">
    <property type="component" value="Chromosome"/>
</dbReference>
<evidence type="ECO:0000313" key="11">
    <source>
        <dbReference type="EMBL" id="AJI53948.1"/>
    </source>
</evidence>
<name>A0A0B6D8L4_9GAMM</name>
<dbReference type="InterPro" id="IPR025202">
    <property type="entry name" value="PLD-like_dom"/>
</dbReference>
<evidence type="ECO:0000256" key="6">
    <source>
        <dbReference type="ARBA" id="ARBA00022989"/>
    </source>
</evidence>
<reference evidence="11 12" key="1">
    <citation type="journal article" date="2015" name="Genome Announc.">
        <title>Genome sequencing of 18 francisella strains to aid in assay development and testing.</title>
        <authorList>
            <person name="Johnson S.L."/>
            <person name="Daligault H.E."/>
            <person name="Davenport K.W."/>
            <person name="Coyne S.R."/>
            <person name="Frey K.G."/>
            <person name="Koroleva G.I."/>
            <person name="Broomall S.M."/>
            <person name="Bishop-Lilly K.A."/>
            <person name="Bruce D.C."/>
            <person name="Chertkov O."/>
            <person name="Freitas T."/>
            <person name="Jaissle J."/>
            <person name="Ladner J.T."/>
            <person name="Rosenzweig C.N."/>
            <person name="Gibbons H.S."/>
            <person name="Palacios G.F."/>
            <person name="Redden C.L."/>
            <person name="Xu Y."/>
            <person name="Minogue T.D."/>
            <person name="Chain P.S."/>
        </authorList>
    </citation>
    <scope>NUCLEOTIDE SEQUENCE [LARGE SCALE GENOMIC DNA]</scope>
    <source>
        <strain evidence="11 12">GA01-2794</strain>
    </source>
</reference>
<protein>
    <recommendedName>
        <fullName evidence="8">Cardiolipin synthase</fullName>
        <ecNumber evidence="8">2.7.8.-</ecNumber>
    </recommendedName>
</protein>
<evidence type="ECO:0000256" key="3">
    <source>
        <dbReference type="ARBA" id="ARBA00022679"/>
    </source>
</evidence>
<dbReference type="CDD" id="cd09162">
    <property type="entry name" value="PLDc_CLS_unchar1_2"/>
    <property type="match status" value="1"/>
</dbReference>
<dbReference type="GO" id="GO:0005886">
    <property type="term" value="C:plasma membrane"/>
    <property type="evidence" value="ECO:0007669"/>
    <property type="project" value="UniProtKB-SubCell"/>
</dbReference>
<dbReference type="OrthoDB" id="9762009at2"/>
<keyword evidence="3" id="KW-0808">Transferase</keyword>
<dbReference type="EC" id="2.7.8.-" evidence="8"/>
<evidence type="ECO:0000256" key="1">
    <source>
        <dbReference type="ARBA" id="ARBA00004236"/>
    </source>
</evidence>
<proteinExistence type="predicted"/>
<dbReference type="EMBL" id="CP009440">
    <property type="protein sequence ID" value="AJI53948.1"/>
    <property type="molecule type" value="Genomic_DNA"/>
</dbReference>
<keyword evidence="2" id="KW-1003">Cell membrane</keyword>
<keyword evidence="4 9" id="KW-0812">Transmembrane</keyword>